<dbReference type="Gene3D" id="2.40.40.10">
    <property type="entry name" value="RlpA-like domain"/>
    <property type="match status" value="1"/>
</dbReference>
<dbReference type="EC" id="4.2.2.n1" evidence="2"/>
<sequence length="414" mass="46154">MIFFARASFFRTILLITTLSLLAGCSWFQGPAPSPEPALVLLAVDDYPDFSDGFFLDNLSHGIGKSLEYLQRLPAERTFRFGEDTYDARHLKRSLEVLQALVDRRPGPEEVNRFIAQNFRVYRSSGGPESGQVLFTGYYEPHLKGSRTPDARYRYPVYTRPGDLMVIDLTPFSEDLAGKRIVGRVQGNTVVPYPDRQAIEAEENFGRLAPPIAWVDDRIDLFFLQIQGSGRIYLAEGGFIRVHYHAANGRPYRSIGRLLIDQGKIPAEEMSMQRLRDYLKAHPEEMDAILNYNPSYVFFKTENSGPIGAIGVDLTPARSVAVDRRVFPMAAPAFLQTQIPVVDGNGRIDRWMDISAFALNQDTGGAIRGPGRIDIFWGNGPYARIAAGHMQHKGNFYLLVLDPESGASAAGTDG</sequence>
<dbReference type="Gene3D" id="2.40.240.50">
    <property type="entry name" value="Barwin-like endoglucanases"/>
    <property type="match status" value="1"/>
</dbReference>
<dbReference type="PANTHER" id="PTHR30124">
    <property type="entry name" value="MEMBRANE-BOUND LYTIC MUREIN TRANSGLYCOSYLASE A"/>
    <property type="match status" value="1"/>
</dbReference>
<protein>
    <recommendedName>
        <fullName evidence="2">peptidoglycan lytic exotransglycosylase</fullName>
        <ecNumber evidence="2">4.2.2.n1</ecNumber>
    </recommendedName>
    <alternativeName>
        <fullName evidence="5">Murein hydrolase A</fullName>
    </alternativeName>
</protein>
<evidence type="ECO:0000256" key="3">
    <source>
        <dbReference type="ARBA" id="ARBA00023239"/>
    </source>
</evidence>
<dbReference type="CDD" id="cd14485">
    <property type="entry name" value="mltA_like_LT_A"/>
    <property type="match status" value="1"/>
</dbReference>
<evidence type="ECO:0000256" key="2">
    <source>
        <dbReference type="ARBA" id="ARBA00012587"/>
    </source>
</evidence>
<evidence type="ECO:0000313" key="7">
    <source>
        <dbReference type="EMBL" id="BBO76731.1"/>
    </source>
</evidence>
<dbReference type="GO" id="GO:0009254">
    <property type="term" value="P:peptidoglycan turnover"/>
    <property type="evidence" value="ECO:0007669"/>
    <property type="project" value="InterPro"/>
</dbReference>
<dbReference type="EMBL" id="AP021875">
    <property type="protein sequence ID" value="BBO76731.1"/>
    <property type="molecule type" value="Genomic_DNA"/>
</dbReference>
<gene>
    <name evidence="7" type="ORF">DSCW_41480</name>
</gene>
<organism evidence="7 8">
    <name type="scientific">Desulfosarcina widdelii</name>
    <dbReference type="NCBI Taxonomy" id="947919"/>
    <lineage>
        <taxon>Bacteria</taxon>
        <taxon>Pseudomonadati</taxon>
        <taxon>Thermodesulfobacteriota</taxon>
        <taxon>Desulfobacteria</taxon>
        <taxon>Desulfobacterales</taxon>
        <taxon>Desulfosarcinaceae</taxon>
        <taxon>Desulfosarcina</taxon>
    </lineage>
</organism>
<dbReference type="Pfam" id="PF03562">
    <property type="entry name" value="MltA"/>
    <property type="match status" value="1"/>
</dbReference>
<feature type="domain" description="Lytic transglycosylase MltA" evidence="6">
    <location>
        <begin position="142"/>
        <end position="300"/>
    </location>
</feature>
<dbReference type="RefSeq" id="WP_155305539.1">
    <property type="nucleotide sequence ID" value="NZ_AP021875.1"/>
</dbReference>
<keyword evidence="3" id="KW-0456">Lyase</keyword>
<dbReference type="InterPro" id="IPR005300">
    <property type="entry name" value="MltA_B"/>
</dbReference>
<dbReference type="GO" id="GO:0008933">
    <property type="term" value="F:peptidoglycan lytic transglycosylase activity"/>
    <property type="evidence" value="ECO:0007669"/>
    <property type="project" value="TreeGrafter"/>
</dbReference>
<dbReference type="InterPro" id="IPR026044">
    <property type="entry name" value="MltA"/>
</dbReference>
<dbReference type="PANTHER" id="PTHR30124:SF0">
    <property type="entry name" value="MEMBRANE-BOUND LYTIC MUREIN TRANSGLYCOSYLASE A"/>
    <property type="match status" value="1"/>
</dbReference>
<evidence type="ECO:0000256" key="1">
    <source>
        <dbReference type="ARBA" id="ARBA00001420"/>
    </source>
</evidence>
<comment type="catalytic activity">
    <reaction evidence="1">
        <text>Exolytic cleavage of the (1-&gt;4)-beta-glycosidic linkage between N-acetylmuramic acid (MurNAc) and N-acetylglucosamine (GlcNAc) residues in peptidoglycan, from either the reducing or the non-reducing ends of the peptidoglycan chains, with concomitant formation of a 1,6-anhydrobond in the MurNAc residue.</text>
        <dbReference type="EC" id="4.2.2.n1"/>
    </reaction>
</comment>
<dbReference type="AlphaFoldDB" id="A0A5K7ZAK1"/>
<dbReference type="SMART" id="SM00925">
    <property type="entry name" value="MltA"/>
    <property type="match status" value="1"/>
</dbReference>
<dbReference type="SUPFAM" id="SSF50685">
    <property type="entry name" value="Barwin-like endoglucanases"/>
    <property type="match status" value="1"/>
</dbReference>
<dbReference type="CDD" id="cd14668">
    <property type="entry name" value="mlta_B"/>
    <property type="match status" value="1"/>
</dbReference>
<dbReference type="KEGG" id="dwd:DSCW_41480"/>
<dbReference type="Pfam" id="PF06725">
    <property type="entry name" value="3D"/>
    <property type="match status" value="1"/>
</dbReference>
<evidence type="ECO:0000256" key="5">
    <source>
        <dbReference type="ARBA" id="ARBA00030918"/>
    </source>
</evidence>
<evidence type="ECO:0000313" key="8">
    <source>
        <dbReference type="Proteomes" id="UP000427769"/>
    </source>
</evidence>
<name>A0A5K7ZAK1_9BACT</name>
<dbReference type="GO" id="GO:0004553">
    <property type="term" value="F:hydrolase activity, hydrolyzing O-glycosyl compounds"/>
    <property type="evidence" value="ECO:0007669"/>
    <property type="project" value="InterPro"/>
</dbReference>
<keyword evidence="4" id="KW-0961">Cell wall biogenesis/degradation</keyword>
<accession>A0A5K7ZAK1</accession>
<dbReference type="PIRSF" id="PIRSF019422">
    <property type="entry name" value="MltA"/>
    <property type="match status" value="1"/>
</dbReference>
<dbReference type="InterPro" id="IPR010611">
    <property type="entry name" value="3D_dom"/>
</dbReference>
<keyword evidence="8" id="KW-1185">Reference proteome</keyword>
<evidence type="ECO:0000256" key="4">
    <source>
        <dbReference type="ARBA" id="ARBA00023316"/>
    </source>
</evidence>
<dbReference type="PROSITE" id="PS51257">
    <property type="entry name" value="PROKAR_LIPOPROTEIN"/>
    <property type="match status" value="1"/>
</dbReference>
<dbReference type="GO" id="GO:0009253">
    <property type="term" value="P:peptidoglycan catabolic process"/>
    <property type="evidence" value="ECO:0007669"/>
    <property type="project" value="TreeGrafter"/>
</dbReference>
<evidence type="ECO:0000259" key="6">
    <source>
        <dbReference type="SMART" id="SM00925"/>
    </source>
</evidence>
<proteinExistence type="predicted"/>
<dbReference type="OrthoDB" id="9783686at2"/>
<dbReference type="InterPro" id="IPR036908">
    <property type="entry name" value="RlpA-like_sf"/>
</dbReference>
<dbReference type="GO" id="GO:0019867">
    <property type="term" value="C:outer membrane"/>
    <property type="evidence" value="ECO:0007669"/>
    <property type="project" value="InterPro"/>
</dbReference>
<dbReference type="Proteomes" id="UP000427769">
    <property type="component" value="Chromosome"/>
</dbReference>
<reference evidence="7 8" key="1">
    <citation type="submission" date="2019-11" db="EMBL/GenBank/DDBJ databases">
        <title>Comparative genomics of hydrocarbon-degrading Desulfosarcina strains.</title>
        <authorList>
            <person name="Watanabe M."/>
            <person name="Kojima H."/>
            <person name="Fukui M."/>
        </authorList>
    </citation>
    <scope>NUCLEOTIDE SEQUENCE [LARGE SCALE GENOMIC DNA]</scope>
    <source>
        <strain evidence="7 8">PP31</strain>
    </source>
</reference>
<dbReference type="GO" id="GO:0071555">
    <property type="term" value="P:cell wall organization"/>
    <property type="evidence" value="ECO:0007669"/>
    <property type="project" value="UniProtKB-KW"/>
</dbReference>